<evidence type="ECO:0000259" key="1">
    <source>
        <dbReference type="Pfam" id="PF00857"/>
    </source>
</evidence>
<protein>
    <submittedName>
        <fullName evidence="2">Isochorismatase family protein</fullName>
    </submittedName>
</protein>
<organism evidence="2 3">
    <name type="scientific">Candidatus Obscuribacter phosphatis</name>
    <dbReference type="NCBI Taxonomy" id="1906157"/>
    <lineage>
        <taxon>Bacteria</taxon>
        <taxon>Bacillati</taxon>
        <taxon>Candidatus Melainabacteria</taxon>
        <taxon>Candidatus Obscuribacterales</taxon>
        <taxon>Candidatus Obscuribacteraceae</taxon>
        <taxon>Candidatus Obscuribacter</taxon>
    </lineage>
</organism>
<dbReference type="InterPro" id="IPR036380">
    <property type="entry name" value="Isochorismatase-like_sf"/>
</dbReference>
<dbReference type="PANTHER" id="PTHR14119">
    <property type="entry name" value="HYDROLASE"/>
    <property type="match status" value="1"/>
</dbReference>
<reference evidence="2" key="1">
    <citation type="submission" date="2021-02" db="EMBL/GenBank/DDBJ databases">
        <title>Genome-Resolved Metagenomics of a Microbial Community Performing Photosynthetic Biological Nutrient Removal.</title>
        <authorList>
            <person name="Mcdaniel E.A."/>
        </authorList>
    </citation>
    <scope>NUCLEOTIDE SEQUENCE</scope>
    <source>
        <strain evidence="2">UWPOB_OBS1</strain>
    </source>
</reference>
<sequence>MRRHENLLDDSSACLLVIDVQERFAPHIENFEQLVSKIVTMAKGAAILNLPIIVTEQYVKGLGPTVQPIKDACLGAQYFEKNCFPVTTDAFLAHLESLGRKQVIVTGIETHVCVNQSVHELLRHSYQVHVIEDAVGSREALHRSVGLKKMERAGAIISSTETALFEMLKEAGTARFKEVQALVK</sequence>
<dbReference type="PANTHER" id="PTHR14119:SF3">
    <property type="entry name" value="ISOCHORISMATASE DOMAIN-CONTAINING PROTEIN 2"/>
    <property type="match status" value="1"/>
</dbReference>
<dbReference type="InterPro" id="IPR000868">
    <property type="entry name" value="Isochorismatase-like_dom"/>
</dbReference>
<evidence type="ECO:0000313" key="2">
    <source>
        <dbReference type="EMBL" id="MBN8658989.1"/>
    </source>
</evidence>
<feature type="domain" description="Isochorismatase-like" evidence="1">
    <location>
        <begin position="14"/>
        <end position="161"/>
    </location>
</feature>
<dbReference type="Proteomes" id="UP000664277">
    <property type="component" value="Unassembled WGS sequence"/>
</dbReference>
<gene>
    <name evidence="2" type="ORF">J0M35_01400</name>
</gene>
<accession>A0A8J7TK30</accession>
<dbReference type="InterPro" id="IPR050993">
    <property type="entry name" value="Isochorismatase_domain"/>
</dbReference>
<name>A0A8J7TK30_9BACT</name>
<dbReference type="SUPFAM" id="SSF52499">
    <property type="entry name" value="Isochorismatase-like hydrolases"/>
    <property type="match status" value="1"/>
</dbReference>
<evidence type="ECO:0000313" key="3">
    <source>
        <dbReference type="Proteomes" id="UP000664277"/>
    </source>
</evidence>
<proteinExistence type="predicted"/>
<dbReference type="AlphaFoldDB" id="A0A8J7TK30"/>
<dbReference type="EMBL" id="JAFLCK010000001">
    <property type="protein sequence ID" value="MBN8658989.1"/>
    <property type="molecule type" value="Genomic_DNA"/>
</dbReference>
<comment type="caution">
    <text evidence="2">The sequence shown here is derived from an EMBL/GenBank/DDBJ whole genome shotgun (WGS) entry which is preliminary data.</text>
</comment>
<dbReference type="Pfam" id="PF00857">
    <property type="entry name" value="Isochorismatase"/>
    <property type="match status" value="1"/>
</dbReference>
<dbReference type="Gene3D" id="3.40.50.850">
    <property type="entry name" value="Isochorismatase-like"/>
    <property type="match status" value="1"/>
</dbReference>